<sequence length="324" mass="35760">MFKKRNFVIIAVVLLVLTSCARTRPEPLTQPKQPDKPAIPTKISTGNNAEPILRVYDKDKGIVDEMKFEDYIAAVVAGEMKNDWPLQALAAQAIIARSFVLNFIVEKGGSRYGNADVSTDIEEAQAWNPSAVNDRIKEAVRSTRGQVIVYDGHFANTWFHAHSGGMTATAKEGLNYKEKEPPYIQVVRSQESDKAPANSKAWEATFSENEVLRALHSLNVNINDFDTAKVVARGPSGRATAIKFDNAVVSAPELRLVLGSTKMRSTLLTSLVYKNGQLIIKGKGYGHGVGMSQWGAYKMAEDGQTASEIVKYYYKGIDIVKMWD</sequence>
<keyword evidence="1" id="KW-0732">Signal</keyword>
<reference evidence="3 4" key="2">
    <citation type="journal article" date="2011" name="Stand. Genomic Sci.">
        <title>Complete genome sequence of Mahella australiensis type strain (50-1 BON).</title>
        <authorList>
            <person name="Sikorski J."/>
            <person name="Teshima H."/>
            <person name="Nolan M."/>
            <person name="Lucas S."/>
            <person name="Hammon N."/>
            <person name="Deshpande S."/>
            <person name="Cheng J.F."/>
            <person name="Pitluck S."/>
            <person name="Liolios K."/>
            <person name="Pagani I."/>
            <person name="Ivanova N."/>
            <person name="Huntemann M."/>
            <person name="Mavromatis K."/>
            <person name="Ovchinikova G."/>
            <person name="Pati A."/>
            <person name="Tapia R."/>
            <person name="Han C."/>
            <person name="Goodwin L."/>
            <person name="Chen A."/>
            <person name="Palaniappan K."/>
            <person name="Land M."/>
            <person name="Hauser L."/>
            <person name="Ngatchou-Djao O.D."/>
            <person name="Rohde M."/>
            <person name="Pukall R."/>
            <person name="Spring S."/>
            <person name="Abt B."/>
            <person name="Goker M."/>
            <person name="Detter J.C."/>
            <person name="Woyke T."/>
            <person name="Bristow J."/>
            <person name="Markowitz V."/>
            <person name="Hugenholtz P."/>
            <person name="Eisen J.A."/>
            <person name="Kyrpides N.C."/>
            <person name="Klenk H.P."/>
            <person name="Lapidus A."/>
        </authorList>
    </citation>
    <scope>NUCLEOTIDE SEQUENCE [LARGE SCALE GENOMIC DNA]</scope>
    <source>
        <strain evidence="4">DSM 15567 / CIP 107919 / 50-1 BON</strain>
    </source>
</reference>
<protein>
    <submittedName>
        <fullName evidence="3">SpoIID/LytB domain protein</fullName>
    </submittedName>
</protein>
<evidence type="ECO:0000256" key="1">
    <source>
        <dbReference type="SAM" id="SignalP"/>
    </source>
</evidence>
<dbReference type="GO" id="GO:0030435">
    <property type="term" value="P:sporulation resulting in formation of a cellular spore"/>
    <property type="evidence" value="ECO:0007669"/>
    <property type="project" value="InterPro"/>
</dbReference>
<dbReference type="eggNOG" id="COG2385">
    <property type="taxonomic scope" value="Bacteria"/>
</dbReference>
<dbReference type="NCBIfam" id="TIGR02669">
    <property type="entry name" value="SpoIID_LytB"/>
    <property type="match status" value="1"/>
</dbReference>
<name>F4A1G9_MAHA5</name>
<dbReference type="InterPro" id="IPR013486">
    <property type="entry name" value="SpoIID/LytB"/>
</dbReference>
<dbReference type="RefSeq" id="WP_013780433.1">
    <property type="nucleotide sequence ID" value="NC_015520.1"/>
</dbReference>
<reference evidence="4" key="1">
    <citation type="submission" date="2010-11" db="EMBL/GenBank/DDBJ databases">
        <title>The complete genome of Mahella australiensis DSM 15567.</title>
        <authorList>
            <consortium name="US DOE Joint Genome Institute (JGI-PGF)"/>
            <person name="Lucas S."/>
            <person name="Copeland A."/>
            <person name="Lapidus A."/>
            <person name="Bruce D."/>
            <person name="Goodwin L."/>
            <person name="Pitluck S."/>
            <person name="Kyrpides N."/>
            <person name="Mavromatis K."/>
            <person name="Pagani I."/>
            <person name="Ivanova N."/>
            <person name="Teshima H."/>
            <person name="Brettin T."/>
            <person name="Detter J.C."/>
            <person name="Han C."/>
            <person name="Tapia R."/>
            <person name="Land M."/>
            <person name="Hauser L."/>
            <person name="Markowitz V."/>
            <person name="Cheng J.-F."/>
            <person name="Hugenholtz P."/>
            <person name="Woyke T."/>
            <person name="Wu D."/>
            <person name="Spring S."/>
            <person name="Pukall R."/>
            <person name="Steenblock K."/>
            <person name="Schneider S."/>
            <person name="Klenk H.-P."/>
            <person name="Eisen J.A."/>
        </authorList>
    </citation>
    <scope>NUCLEOTIDE SEQUENCE [LARGE SCALE GENOMIC DNA]</scope>
    <source>
        <strain evidence="4">DSM 15567 / CIP 107919 / 50-1 BON</strain>
    </source>
</reference>
<dbReference type="OrthoDB" id="9794671at2"/>
<evidence type="ECO:0000313" key="3">
    <source>
        <dbReference type="EMBL" id="AEE96003.1"/>
    </source>
</evidence>
<keyword evidence="4" id="KW-1185">Reference proteome</keyword>
<accession>F4A1G9</accession>
<dbReference type="GO" id="GO:0030288">
    <property type="term" value="C:outer membrane-bounded periplasmic space"/>
    <property type="evidence" value="ECO:0007669"/>
    <property type="project" value="TreeGrafter"/>
</dbReference>
<evidence type="ECO:0000259" key="2">
    <source>
        <dbReference type="Pfam" id="PF08486"/>
    </source>
</evidence>
<feature type="domain" description="Sporulation stage II protein D amidase enhancer LytB N-terminal" evidence="2">
    <location>
        <begin position="57"/>
        <end position="150"/>
    </location>
</feature>
<dbReference type="PANTHER" id="PTHR30032">
    <property type="entry name" value="N-ACETYLMURAMOYL-L-ALANINE AMIDASE-RELATED"/>
    <property type="match status" value="1"/>
</dbReference>
<dbReference type="HOGENOM" id="CLU_021203_1_1_9"/>
<organism evidence="3 4">
    <name type="scientific">Mahella australiensis (strain DSM 15567 / CIP 107919 / 50-1 BON)</name>
    <dbReference type="NCBI Taxonomy" id="697281"/>
    <lineage>
        <taxon>Bacteria</taxon>
        <taxon>Bacillati</taxon>
        <taxon>Bacillota</taxon>
        <taxon>Clostridia</taxon>
        <taxon>Thermoanaerobacterales</taxon>
        <taxon>Thermoanaerobacterales Family IV. Incertae Sedis</taxon>
        <taxon>Mahella</taxon>
    </lineage>
</organism>
<evidence type="ECO:0000313" key="4">
    <source>
        <dbReference type="Proteomes" id="UP000008457"/>
    </source>
</evidence>
<dbReference type="Pfam" id="PF08486">
    <property type="entry name" value="SpoIID"/>
    <property type="match status" value="1"/>
</dbReference>
<dbReference type="PANTHER" id="PTHR30032:SF4">
    <property type="entry name" value="AMIDASE ENHANCER"/>
    <property type="match status" value="1"/>
</dbReference>
<dbReference type="AlphaFoldDB" id="F4A1G9"/>
<dbReference type="Proteomes" id="UP000008457">
    <property type="component" value="Chromosome"/>
</dbReference>
<proteinExistence type="predicted"/>
<gene>
    <name evidence="3" type="ordered locus">Mahau_0805</name>
</gene>
<feature type="signal peptide" evidence="1">
    <location>
        <begin position="1"/>
        <end position="21"/>
    </location>
</feature>
<dbReference type="InterPro" id="IPR013693">
    <property type="entry name" value="SpoIID/LytB_N"/>
</dbReference>
<dbReference type="KEGG" id="mas:Mahau_0805"/>
<dbReference type="STRING" id="697281.Mahau_0805"/>
<feature type="chain" id="PRO_5039218740" evidence="1">
    <location>
        <begin position="22"/>
        <end position="324"/>
    </location>
</feature>
<dbReference type="PROSITE" id="PS51257">
    <property type="entry name" value="PROKAR_LIPOPROTEIN"/>
    <property type="match status" value="1"/>
</dbReference>
<dbReference type="EMBL" id="CP002360">
    <property type="protein sequence ID" value="AEE96003.1"/>
    <property type="molecule type" value="Genomic_DNA"/>
</dbReference>
<dbReference type="InterPro" id="IPR051922">
    <property type="entry name" value="Bact_Sporulation_Assoc"/>
</dbReference>